<gene>
    <name evidence="1" type="ORF">H1R20_g9247</name>
</gene>
<reference evidence="1" key="1">
    <citation type="submission" date="2022-06" db="EMBL/GenBank/DDBJ databases">
        <title>Genome Sequence of Candolleomyces eurysporus.</title>
        <authorList>
            <person name="Buettner E."/>
        </authorList>
    </citation>
    <scope>NUCLEOTIDE SEQUENCE</scope>
    <source>
        <strain evidence="1">VTCC 930004</strain>
    </source>
</reference>
<proteinExistence type="predicted"/>
<dbReference type="OrthoDB" id="2322999at2759"/>
<evidence type="ECO:0000313" key="1">
    <source>
        <dbReference type="EMBL" id="KAJ2927841.1"/>
    </source>
</evidence>
<protein>
    <submittedName>
        <fullName evidence="1">Uncharacterized protein</fullName>
    </submittedName>
</protein>
<organism evidence="1 2">
    <name type="scientific">Candolleomyces eurysporus</name>
    <dbReference type="NCBI Taxonomy" id="2828524"/>
    <lineage>
        <taxon>Eukaryota</taxon>
        <taxon>Fungi</taxon>
        <taxon>Dikarya</taxon>
        <taxon>Basidiomycota</taxon>
        <taxon>Agaricomycotina</taxon>
        <taxon>Agaricomycetes</taxon>
        <taxon>Agaricomycetidae</taxon>
        <taxon>Agaricales</taxon>
        <taxon>Agaricineae</taxon>
        <taxon>Psathyrellaceae</taxon>
        <taxon>Candolleomyces</taxon>
    </lineage>
</organism>
<evidence type="ECO:0000313" key="2">
    <source>
        <dbReference type="Proteomes" id="UP001140091"/>
    </source>
</evidence>
<dbReference type="EMBL" id="JANBPK010000955">
    <property type="protein sequence ID" value="KAJ2927841.1"/>
    <property type="molecule type" value="Genomic_DNA"/>
</dbReference>
<comment type="caution">
    <text evidence="1">The sequence shown here is derived from an EMBL/GenBank/DDBJ whole genome shotgun (WGS) entry which is preliminary data.</text>
</comment>
<feature type="non-terminal residue" evidence="1">
    <location>
        <position position="209"/>
    </location>
</feature>
<dbReference type="AlphaFoldDB" id="A0A9W8J3J2"/>
<dbReference type="Proteomes" id="UP001140091">
    <property type="component" value="Unassembled WGS sequence"/>
</dbReference>
<accession>A0A9W8J3J2</accession>
<sequence>MSTKDPDSTKDPEPTGDTFVDWYNKFPSVEEASKVFTSEKQKELFQQIADLLRQPDYQAYALILVHRHFLLKAKEKMLTISNVTSPQDTDYATRFPASAWSSDGCPWEWQEGASTSALPNGLVNAFKVIVGKDQAIANVLGLGLRPGPLKEDYMWYETTDKDLRTQTVVEKKLPIKDALATCWIPYTDLTTMKVSMMCCANCDHNSAKN</sequence>
<keyword evidence="2" id="KW-1185">Reference proteome</keyword>
<name>A0A9W8J3J2_9AGAR</name>